<dbReference type="RefSeq" id="WP_103964622.1">
    <property type="nucleotide sequence ID" value="NZ_FNVT01000041.1"/>
</dbReference>
<name>A0A1H6F0H7_9ACTN</name>
<dbReference type="Pfam" id="PF21068">
    <property type="entry name" value="ATPgraspMvdD"/>
    <property type="match status" value="1"/>
</dbReference>
<evidence type="ECO:0000256" key="1">
    <source>
        <dbReference type="PROSITE-ProRule" id="PRU00409"/>
    </source>
</evidence>
<dbReference type="SUPFAM" id="SSF56059">
    <property type="entry name" value="Glutathione synthetase ATP-binding domain-like"/>
    <property type="match status" value="1"/>
</dbReference>
<dbReference type="EMBL" id="FNVT01000041">
    <property type="protein sequence ID" value="SEH03668.1"/>
    <property type="molecule type" value="Genomic_DNA"/>
</dbReference>
<dbReference type="GO" id="GO:0046872">
    <property type="term" value="F:metal ion binding"/>
    <property type="evidence" value="ECO:0007669"/>
    <property type="project" value="InterPro"/>
</dbReference>
<evidence type="ECO:0000313" key="4">
    <source>
        <dbReference type="Proteomes" id="UP000236732"/>
    </source>
</evidence>
<dbReference type="Gene3D" id="3.30.470.20">
    <property type="entry name" value="ATP-grasp fold, B domain"/>
    <property type="match status" value="1"/>
</dbReference>
<evidence type="ECO:0000259" key="2">
    <source>
        <dbReference type="PROSITE" id="PS50975"/>
    </source>
</evidence>
<dbReference type="GO" id="GO:0018169">
    <property type="term" value="F:ribosomal S6-glutamic acid ligase activity"/>
    <property type="evidence" value="ECO:0007669"/>
    <property type="project" value="TreeGrafter"/>
</dbReference>
<dbReference type="OrthoDB" id="9794735at2"/>
<dbReference type="AlphaFoldDB" id="A0A1H6F0H7"/>
<dbReference type="GO" id="GO:0005524">
    <property type="term" value="F:ATP binding"/>
    <property type="evidence" value="ECO:0007669"/>
    <property type="project" value="UniProtKB-UniRule"/>
</dbReference>
<dbReference type="InterPro" id="IPR011761">
    <property type="entry name" value="ATP-grasp"/>
</dbReference>
<proteinExistence type="predicted"/>
<feature type="domain" description="ATP-grasp" evidence="2">
    <location>
        <begin position="129"/>
        <end position="318"/>
    </location>
</feature>
<dbReference type="GO" id="GO:0005737">
    <property type="term" value="C:cytoplasm"/>
    <property type="evidence" value="ECO:0007669"/>
    <property type="project" value="TreeGrafter"/>
</dbReference>
<keyword evidence="4" id="KW-1185">Reference proteome</keyword>
<keyword evidence="1" id="KW-0067">ATP-binding</keyword>
<gene>
    <name evidence="3" type="ORF">SAMN05444920_14134</name>
</gene>
<protein>
    <recommendedName>
        <fullName evidence="2">ATP-grasp domain-containing protein</fullName>
    </recommendedName>
</protein>
<keyword evidence="1" id="KW-0547">Nucleotide-binding</keyword>
<reference evidence="3 4" key="1">
    <citation type="submission" date="2016-10" db="EMBL/GenBank/DDBJ databases">
        <authorList>
            <person name="de Groot N.N."/>
        </authorList>
    </citation>
    <scope>NUCLEOTIDE SEQUENCE [LARGE SCALE GENOMIC DNA]</scope>
    <source>
        <strain evidence="3 4">CGMCC 4.7037</strain>
    </source>
</reference>
<evidence type="ECO:0000313" key="3">
    <source>
        <dbReference type="EMBL" id="SEH03668.1"/>
    </source>
</evidence>
<dbReference type="InterPro" id="IPR048936">
    <property type="entry name" value="MvdD-like_ATPgrasp"/>
</dbReference>
<sequence length="330" mass="37388">MILILSERDDAAVEMVVPKLRERGAEFLWWDPGEYPAESRITSRLTGDSWRHTLRTSGRDYETSLFSAVWNRRPSPPRAPDSVTDGNHRAYVEKISRILLNGWEDTFDSRWFPGRTMDVIRLQNKLLNLAAAARLGFTTPDTLITNDFEKLIPFWEEAGGELIAKEVEFVEFEVGGEGHTFYTTPVTRRHLTDRHRLSISPAILQPYVAKSIELRITVVGERVFAAEIHSQGSRATRYDYRHYERSFSTYGVHRLPEDVERRCLALTASLGLPYGCIDMILTPDGRYVYLEINPTGQWGWIEAATGLPISAAIADWLAAAEPDLYPGSAA</sequence>
<accession>A0A1H6F0H7</accession>
<dbReference type="PROSITE" id="PS50975">
    <property type="entry name" value="ATP_GRASP"/>
    <property type="match status" value="1"/>
</dbReference>
<organism evidence="3 4">
    <name type="scientific">Nonomuraea solani</name>
    <dbReference type="NCBI Taxonomy" id="1144553"/>
    <lineage>
        <taxon>Bacteria</taxon>
        <taxon>Bacillati</taxon>
        <taxon>Actinomycetota</taxon>
        <taxon>Actinomycetes</taxon>
        <taxon>Streptosporangiales</taxon>
        <taxon>Streptosporangiaceae</taxon>
        <taxon>Nonomuraea</taxon>
    </lineage>
</organism>
<dbReference type="PANTHER" id="PTHR21621:SF0">
    <property type="entry name" value="BETA-CITRYLGLUTAMATE SYNTHASE B-RELATED"/>
    <property type="match status" value="1"/>
</dbReference>
<dbReference type="PANTHER" id="PTHR21621">
    <property type="entry name" value="RIBOSOMAL PROTEIN S6 MODIFICATION PROTEIN"/>
    <property type="match status" value="1"/>
</dbReference>
<dbReference type="GO" id="GO:0009432">
    <property type="term" value="P:SOS response"/>
    <property type="evidence" value="ECO:0007669"/>
    <property type="project" value="TreeGrafter"/>
</dbReference>
<dbReference type="Proteomes" id="UP000236732">
    <property type="component" value="Unassembled WGS sequence"/>
</dbReference>